<evidence type="ECO:0000256" key="4">
    <source>
        <dbReference type="ARBA" id="ARBA00022960"/>
    </source>
</evidence>
<dbReference type="InterPro" id="IPR052905">
    <property type="entry name" value="LD-transpeptidase_YkuD-like"/>
</dbReference>
<keyword evidence="4 7" id="KW-0133">Cell shape</keyword>
<evidence type="ECO:0000313" key="10">
    <source>
        <dbReference type="Proteomes" id="UP000033202"/>
    </source>
</evidence>
<feature type="domain" description="L,D-TPase catalytic" evidence="8">
    <location>
        <begin position="85"/>
        <end position="261"/>
    </location>
</feature>
<sequence>MAAAEPAAPASMPVVAAPQLPPEAADIHFVDRALWPDPRWSDAEIRTANPLYAALESRLRSASAEDQAAIAHDLRQLRLIGPAERFVLVDIASGRLWMIGEGRVAGTMKVVTGKPGMDTPKMAALIRYAVLNPYWNVPPDLVRDRVAEHVLPDGPGWLRRTGLEPVASYAPDAPALDPEAVDWTAVAAGDADVGLRQEPGPYNVMGRVKFMFPNNLGIYLHDTPDTRLFRAASRRFSSGCVRLEHAAVLYRWLFGGQLPAPDPHRPEQRVALPRPVPVYILDLPTLARDAPQVAPLHGHQAAA</sequence>
<dbReference type="STRING" id="1219043.SCH01S_51_00630"/>
<dbReference type="Pfam" id="PF03734">
    <property type="entry name" value="YkuD"/>
    <property type="match status" value="1"/>
</dbReference>
<dbReference type="GO" id="GO:0016740">
    <property type="term" value="F:transferase activity"/>
    <property type="evidence" value="ECO:0007669"/>
    <property type="project" value="UniProtKB-KW"/>
</dbReference>
<gene>
    <name evidence="9" type="ORF">SCH01S_51_00630</name>
</gene>
<comment type="similarity">
    <text evidence="2">Belongs to the YkuD family.</text>
</comment>
<dbReference type="SUPFAM" id="SSF141523">
    <property type="entry name" value="L,D-transpeptidase catalytic domain-like"/>
    <property type="match status" value="1"/>
</dbReference>
<dbReference type="OrthoDB" id="9778545at2"/>
<protein>
    <recommendedName>
        <fullName evidence="8">L,D-TPase catalytic domain-containing protein</fullName>
    </recommendedName>
</protein>
<dbReference type="GO" id="GO:0009252">
    <property type="term" value="P:peptidoglycan biosynthetic process"/>
    <property type="evidence" value="ECO:0007669"/>
    <property type="project" value="UniProtKB-UniPathway"/>
</dbReference>
<dbReference type="EMBL" id="BBWU01000051">
    <property type="protein sequence ID" value="GAO40732.1"/>
    <property type="molecule type" value="Genomic_DNA"/>
</dbReference>
<keyword evidence="10" id="KW-1185">Reference proteome</keyword>
<proteinExistence type="inferred from homology"/>
<evidence type="ECO:0000256" key="2">
    <source>
        <dbReference type="ARBA" id="ARBA00005992"/>
    </source>
</evidence>
<dbReference type="GO" id="GO:0071555">
    <property type="term" value="P:cell wall organization"/>
    <property type="evidence" value="ECO:0007669"/>
    <property type="project" value="UniProtKB-UniRule"/>
</dbReference>
<dbReference type="InterPro" id="IPR005490">
    <property type="entry name" value="LD_TPept_cat_dom"/>
</dbReference>
<evidence type="ECO:0000256" key="3">
    <source>
        <dbReference type="ARBA" id="ARBA00022679"/>
    </source>
</evidence>
<comment type="pathway">
    <text evidence="1 7">Cell wall biogenesis; peptidoglycan biosynthesis.</text>
</comment>
<dbReference type="UniPathway" id="UPA00219"/>
<dbReference type="InterPro" id="IPR038063">
    <property type="entry name" value="Transpep_catalytic_dom"/>
</dbReference>
<reference evidence="9 10" key="1">
    <citation type="submission" date="2015-04" db="EMBL/GenBank/DDBJ databases">
        <title>Whole genome shotgun sequence of Sphingomonas changbaiensis NBRC 104936.</title>
        <authorList>
            <person name="Katano-Makiyama Y."/>
            <person name="Hosoyama A."/>
            <person name="Hashimoto M."/>
            <person name="Noguchi M."/>
            <person name="Tsuchikane K."/>
            <person name="Ohji S."/>
            <person name="Yamazoe A."/>
            <person name="Ichikawa N."/>
            <person name="Kimura A."/>
            <person name="Fujita N."/>
        </authorList>
    </citation>
    <scope>NUCLEOTIDE SEQUENCE [LARGE SCALE GENOMIC DNA]</scope>
    <source>
        <strain evidence="9 10">NBRC 104936</strain>
    </source>
</reference>
<evidence type="ECO:0000256" key="5">
    <source>
        <dbReference type="ARBA" id="ARBA00022984"/>
    </source>
</evidence>
<feature type="active site" description="Nucleophile" evidence="7">
    <location>
        <position position="240"/>
    </location>
</feature>
<evidence type="ECO:0000256" key="1">
    <source>
        <dbReference type="ARBA" id="ARBA00004752"/>
    </source>
</evidence>
<feature type="active site" description="Proton donor/acceptor" evidence="7">
    <location>
        <position position="221"/>
    </location>
</feature>
<dbReference type="PANTHER" id="PTHR41533">
    <property type="entry name" value="L,D-TRANSPEPTIDASE HI_1667-RELATED"/>
    <property type="match status" value="1"/>
</dbReference>
<evidence type="ECO:0000313" key="9">
    <source>
        <dbReference type="EMBL" id="GAO40732.1"/>
    </source>
</evidence>
<name>A0A0E9MSG9_9SPHN</name>
<keyword evidence="6 7" id="KW-0961">Cell wall biogenesis/degradation</keyword>
<accession>A0A0E9MSG9</accession>
<dbReference type="AlphaFoldDB" id="A0A0E9MSG9"/>
<evidence type="ECO:0000256" key="6">
    <source>
        <dbReference type="ARBA" id="ARBA00023316"/>
    </source>
</evidence>
<keyword evidence="3" id="KW-0808">Transferase</keyword>
<dbReference type="Gene3D" id="2.40.440.10">
    <property type="entry name" value="L,D-transpeptidase catalytic domain-like"/>
    <property type="match status" value="1"/>
</dbReference>
<keyword evidence="5 7" id="KW-0573">Peptidoglycan synthesis</keyword>
<dbReference type="Proteomes" id="UP000033202">
    <property type="component" value="Unassembled WGS sequence"/>
</dbReference>
<dbReference type="PROSITE" id="PS52029">
    <property type="entry name" value="LD_TPASE"/>
    <property type="match status" value="1"/>
</dbReference>
<evidence type="ECO:0000256" key="7">
    <source>
        <dbReference type="PROSITE-ProRule" id="PRU01373"/>
    </source>
</evidence>
<dbReference type="PANTHER" id="PTHR41533:SF2">
    <property type="entry name" value="BLR7131 PROTEIN"/>
    <property type="match status" value="1"/>
</dbReference>
<organism evidence="9 10">
    <name type="scientific">Sphingomonas changbaiensis NBRC 104936</name>
    <dbReference type="NCBI Taxonomy" id="1219043"/>
    <lineage>
        <taxon>Bacteria</taxon>
        <taxon>Pseudomonadati</taxon>
        <taxon>Pseudomonadota</taxon>
        <taxon>Alphaproteobacteria</taxon>
        <taxon>Sphingomonadales</taxon>
        <taxon>Sphingomonadaceae</taxon>
        <taxon>Sphingomonas</taxon>
    </lineage>
</organism>
<evidence type="ECO:0000259" key="8">
    <source>
        <dbReference type="PROSITE" id="PS52029"/>
    </source>
</evidence>
<dbReference type="GO" id="GO:0008360">
    <property type="term" value="P:regulation of cell shape"/>
    <property type="evidence" value="ECO:0007669"/>
    <property type="project" value="UniProtKB-UniRule"/>
</dbReference>
<dbReference type="GO" id="GO:0004180">
    <property type="term" value="F:carboxypeptidase activity"/>
    <property type="evidence" value="ECO:0007669"/>
    <property type="project" value="UniProtKB-ARBA"/>
</dbReference>
<dbReference type="CDD" id="cd16913">
    <property type="entry name" value="YkuD_like"/>
    <property type="match status" value="1"/>
</dbReference>
<comment type="caution">
    <text evidence="9">The sequence shown here is derived from an EMBL/GenBank/DDBJ whole genome shotgun (WGS) entry which is preliminary data.</text>
</comment>